<name>A0A259U2T3_9BACT</name>
<organism evidence="9 10">
    <name type="scientific">Rubricoccus marinus</name>
    <dbReference type="NCBI Taxonomy" id="716817"/>
    <lineage>
        <taxon>Bacteria</taxon>
        <taxon>Pseudomonadati</taxon>
        <taxon>Rhodothermota</taxon>
        <taxon>Rhodothermia</taxon>
        <taxon>Rhodothermales</taxon>
        <taxon>Rubricoccaceae</taxon>
        <taxon>Rubricoccus</taxon>
    </lineage>
</organism>
<feature type="domain" description="Aminopeptidase P N-terminal" evidence="8">
    <location>
        <begin position="2"/>
        <end position="133"/>
    </location>
</feature>
<dbReference type="GO" id="GO:0070006">
    <property type="term" value="F:metalloaminopeptidase activity"/>
    <property type="evidence" value="ECO:0007669"/>
    <property type="project" value="InterPro"/>
</dbReference>
<keyword evidence="6" id="KW-0378">Hydrolase</keyword>
<evidence type="ECO:0000313" key="9">
    <source>
        <dbReference type="EMBL" id="OZC04301.1"/>
    </source>
</evidence>
<evidence type="ECO:0000256" key="2">
    <source>
        <dbReference type="ARBA" id="ARBA00001936"/>
    </source>
</evidence>
<dbReference type="Gene3D" id="3.90.230.10">
    <property type="entry name" value="Creatinase/methionine aminopeptidase superfamily"/>
    <property type="match status" value="1"/>
</dbReference>
<dbReference type="EMBL" id="MQWB01000001">
    <property type="protein sequence ID" value="OZC04301.1"/>
    <property type="molecule type" value="Genomic_DNA"/>
</dbReference>
<evidence type="ECO:0000259" key="8">
    <source>
        <dbReference type="SMART" id="SM01011"/>
    </source>
</evidence>
<keyword evidence="5" id="KW-0479">Metal-binding</keyword>
<evidence type="ECO:0000256" key="5">
    <source>
        <dbReference type="ARBA" id="ARBA00022723"/>
    </source>
</evidence>
<evidence type="ECO:0000256" key="3">
    <source>
        <dbReference type="ARBA" id="ARBA00008766"/>
    </source>
</evidence>
<dbReference type="PANTHER" id="PTHR43226:SF4">
    <property type="entry name" value="XAA-PRO AMINOPEPTIDASE 3"/>
    <property type="match status" value="1"/>
</dbReference>
<keyword evidence="7" id="KW-0464">Manganese</keyword>
<dbReference type="RefSeq" id="WP_094550618.1">
    <property type="nucleotide sequence ID" value="NZ_MQWB01000001.1"/>
</dbReference>
<keyword evidence="10" id="KW-1185">Reference proteome</keyword>
<dbReference type="Pfam" id="PF05195">
    <property type="entry name" value="AMP_N"/>
    <property type="match status" value="1"/>
</dbReference>
<dbReference type="FunCoup" id="A0A259U2T3">
    <property type="interactions" value="365"/>
</dbReference>
<dbReference type="InterPro" id="IPR036005">
    <property type="entry name" value="Creatinase/aminopeptidase-like"/>
</dbReference>
<dbReference type="GO" id="GO:0030145">
    <property type="term" value="F:manganese ion binding"/>
    <property type="evidence" value="ECO:0007669"/>
    <property type="project" value="InterPro"/>
</dbReference>
<evidence type="ECO:0000313" key="10">
    <source>
        <dbReference type="Proteomes" id="UP000216446"/>
    </source>
</evidence>
<dbReference type="PANTHER" id="PTHR43226">
    <property type="entry name" value="XAA-PRO AMINOPEPTIDASE 3"/>
    <property type="match status" value="1"/>
</dbReference>
<dbReference type="InterPro" id="IPR029149">
    <property type="entry name" value="Creatin/AminoP/Spt16_N"/>
</dbReference>
<dbReference type="GO" id="GO:0005829">
    <property type="term" value="C:cytosol"/>
    <property type="evidence" value="ECO:0007669"/>
    <property type="project" value="TreeGrafter"/>
</dbReference>
<dbReference type="Gene3D" id="3.40.350.10">
    <property type="entry name" value="Creatinase/prolidase N-terminal domain"/>
    <property type="match status" value="1"/>
</dbReference>
<dbReference type="InterPro" id="IPR052433">
    <property type="entry name" value="X-Pro_dipept-like"/>
</dbReference>
<reference evidence="9 10" key="1">
    <citation type="submission" date="2016-11" db="EMBL/GenBank/DDBJ databases">
        <title>Study of marine rhodopsin-containing bacteria.</title>
        <authorList>
            <person name="Yoshizawa S."/>
            <person name="Kumagai Y."/>
            <person name="Kogure K."/>
        </authorList>
    </citation>
    <scope>NUCLEOTIDE SEQUENCE [LARGE SCALE GENOMIC DNA]</scope>
    <source>
        <strain evidence="9 10">SG-29</strain>
    </source>
</reference>
<evidence type="ECO:0000256" key="4">
    <source>
        <dbReference type="ARBA" id="ARBA00012574"/>
    </source>
</evidence>
<dbReference type="Pfam" id="PF00557">
    <property type="entry name" value="Peptidase_M24"/>
    <property type="match status" value="1"/>
</dbReference>
<proteinExistence type="inferred from homology"/>
<evidence type="ECO:0000256" key="7">
    <source>
        <dbReference type="ARBA" id="ARBA00023211"/>
    </source>
</evidence>
<gene>
    <name evidence="9" type="ORF">BSZ36_15715</name>
</gene>
<sequence length="460" mass="48571">MFSSDTYAARRAALADNMSGLVVVLGNAHAPMNYVDNVYAFRQDGSFLYYVGLDEPGLALGLDADSGEATLYGHEPTMDDVIWEGPLASMGERAAHAGIAATAPPEALADAIRAAQRAGREVHVLPPYRGEHSLRLGRLLGLAPEAVEPSAALIDAVIAQRLVKTGEEVAEIEKAVEVAVHMHETAMRMAQPGRTEHEIAAAMQAVASGAGGFTSFPLIVTKRGETLHNHASNAVLEAGDLLLHDGGGAAPSRYVSDLTRVSPVGGTFSDRQRQVLNTVLAAQEASLAMCAPGVAFREVHDEACRVLASGLADMGLMRGDPAEAVAAGAHALFMPHGLGHAMGLDVHDMEALGEDRVGYGDAATRSTQFGTSNLRFGRPLAAGHVMTVEPGCYFIGALVDKWRAEGTHADFLNFDEIQRWVGLGGVRIEDDIVITDDGHRVLGPELAKTPEAIEAVVQGR</sequence>
<dbReference type="InterPro" id="IPR000994">
    <property type="entry name" value="Pept_M24"/>
</dbReference>
<dbReference type="InterPro" id="IPR007865">
    <property type="entry name" value="Aminopep_P_N"/>
</dbReference>
<comment type="cofactor">
    <cofactor evidence="2">
        <name>Mn(2+)</name>
        <dbReference type="ChEBI" id="CHEBI:29035"/>
    </cofactor>
</comment>
<comment type="similarity">
    <text evidence="3">Belongs to the peptidase M24B family.</text>
</comment>
<dbReference type="GO" id="GO:0006508">
    <property type="term" value="P:proteolysis"/>
    <property type="evidence" value="ECO:0007669"/>
    <property type="project" value="TreeGrafter"/>
</dbReference>
<dbReference type="SMART" id="SM01011">
    <property type="entry name" value="AMP_N"/>
    <property type="match status" value="1"/>
</dbReference>
<evidence type="ECO:0000256" key="6">
    <source>
        <dbReference type="ARBA" id="ARBA00022801"/>
    </source>
</evidence>
<dbReference type="SUPFAM" id="SSF53092">
    <property type="entry name" value="Creatinase/prolidase N-terminal domain"/>
    <property type="match status" value="1"/>
</dbReference>
<dbReference type="Proteomes" id="UP000216446">
    <property type="component" value="Unassembled WGS sequence"/>
</dbReference>
<dbReference type="OrthoDB" id="9806388at2"/>
<dbReference type="InParanoid" id="A0A259U2T3"/>
<protein>
    <recommendedName>
        <fullName evidence="4">Xaa-Pro aminopeptidase</fullName>
        <ecNumber evidence="4">3.4.11.9</ecNumber>
    </recommendedName>
</protein>
<dbReference type="SUPFAM" id="SSF55920">
    <property type="entry name" value="Creatinase/aminopeptidase"/>
    <property type="match status" value="1"/>
</dbReference>
<comment type="caution">
    <text evidence="9">The sequence shown here is derived from an EMBL/GenBank/DDBJ whole genome shotgun (WGS) entry which is preliminary data.</text>
</comment>
<dbReference type="AlphaFoldDB" id="A0A259U2T3"/>
<accession>A0A259U2T3</accession>
<comment type="catalytic activity">
    <reaction evidence="1">
        <text>Release of any N-terminal amino acid, including proline, that is linked to proline, even from a dipeptide or tripeptide.</text>
        <dbReference type="EC" id="3.4.11.9"/>
    </reaction>
</comment>
<evidence type="ECO:0000256" key="1">
    <source>
        <dbReference type="ARBA" id="ARBA00001424"/>
    </source>
</evidence>
<dbReference type="EC" id="3.4.11.9" evidence="4"/>